<gene>
    <name evidence="1" type="ORF">RFM68_03950</name>
</gene>
<organism evidence="1 2">
    <name type="scientific">Mesorhizobium montanum</name>
    <dbReference type="NCBI Taxonomy" id="3072323"/>
    <lineage>
        <taxon>Bacteria</taxon>
        <taxon>Pseudomonadati</taxon>
        <taxon>Pseudomonadota</taxon>
        <taxon>Alphaproteobacteria</taxon>
        <taxon>Hyphomicrobiales</taxon>
        <taxon>Phyllobacteriaceae</taxon>
        <taxon>Mesorhizobium</taxon>
    </lineage>
</organism>
<protein>
    <submittedName>
        <fullName evidence="1">Uncharacterized protein</fullName>
    </submittedName>
</protein>
<accession>A0ABU4ZE59</accession>
<dbReference type="Proteomes" id="UP001276840">
    <property type="component" value="Unassembled WGS sequence"/>
</dbReference>
<reference evidence="1 2" key="1">
    <citation type="submission" date="2023-08" db="EMBL/GenBank/DDBJ databases">
        <title>Implementing the SeqCode for naming new Mesorhizobium species isolated from Vachellia karroo root nodules.</title>
        <authorList>
            <person name="Van Lill M."/>
        </authorList>
    </citation>
    <scope>NUCLEOTIDE SEQUENCE [LARGE SCALE GENOMIC DNA]</scope>
    <source>
        <strain evidence="1 2">MSK 1335</strain>
    </source>
</reference>
<dbReference type="RefSeq" id="WP_320231352.1">
    <property type="nucleotide sequence ID" value="NZ_JAVIJF010000002.1"/>
</dbReference>
<evidence type="ECO:0000313" key="2">
    <source>
        <dbReference type="Proteomes" id="UP001276840"/>
    </source>
</evidence>
<evidence type="ECO:0000313" key="1">
    <source>
        <dbReference type="EMBL" id="MDX8523651.1"/>
    </source>
</evidence>
<comment type="caution">
    <text evidence="1">The sequence shown here is derived from an EMBL/GenBank/DDBJ whole genome shotgun (WGS) entry which is preliminary data.</text>
</comment>
<dbReference type="EMBL" id="JAVIJF010000002">
    <property type="protein sequence ID" value="MDX8523651.1"/>
    <property type="molecule type" value="Genomic_DNA"/>
</dbReference>
<keyword evidence="2" id="KW-1185">Reference proteome</keyword>
<proteinExistence type="predicted"/>
<name>A0ABU4ZE59_9HYPH</name>
<sequence>MTTTDSVIRPPKHEINAAHYDNDCQDALAARLNELIEMAERAGWNRNRVASALMYLAAKRLNSGSR</sequence>